<dbReference type="Proteomes" id="UP001165060">
    <property type="component" value="Unassembled WGS sequence"/>
</dbReference>
<feature type="region of interest" description="Disordered" evidence="1">
    <location>
        <begin position="204"/>
        <end position="249"/>
    </location>
</feature>
<keyword evidence="3" id="KW-1185">Reference proteome</keyword>
<comment type="caution">
    <text evidence="2">The sequence shown here is derived from an EMBL/GenBank/DDBJ whole genome shotgun (WGS) entry which is preliminary data.</text>
</comment>
<feature type="compositionally biased region" description="Basic residues" evidence="1">
    <location>
        <begin position="1"/>
        <end position="11"/>
    </location>
</feature>
<feature type="region of interest" description="Disordered" evidence="1">
    <location>
        <begin position="1"/>
        <end position="100"/>
    </location>
</feature>
<feature type="non-terminal residue" evidence="2">
    <location>
        <position position="249"/>
    </location>
</feature>
<name>A0ABQ6MW27_9STRA</name>
<gene>
    <name evidence="2" type="ORF">TeGR_g3756</name>
</gene>
<proteinExistence type="predicted"/>
<accession>A0ABQ6MW27</accession>
<evidence type="ECO:0000256" key="1">
    <source>
        <dbReference type="SAM" id="MobiDB-lite"/>
    </source>
</evidence>
<evidence type="ECO:0000313" key="2">
    <source>
        <dbReference type="EMBL" id="GMI34740.1"/>
    </source>
</evidence>
<reference evidence="2 3" key="1">
    <citation type="journal article" date="2023" name="Commun. Biol.">
        <title>Genome analysis of Parmales, the sister group of diatoms, reveals the evolutionary specialization of diatoms from phago-mixotrophs to photoautotrophs.</title>
        <authorList>
            <person name="Ban H."/>
            <person name="Sato S."/>
            <person name="Yoshikawa S."/>
            <person name="Yamada K."/>
            <person name="Nakamura Y."/>
            <person name="Ichinomiya M."/>
            <person name="Sato N."/>
            <person name="Blanc-Mathieu R."/>
            <person name="Endo H."/>
            <person name="Kuwata A."/>
            <person name="Ogata H."/>
        </authorList>
    </citation>
    <scope>NUCLEOTIDE SEQUENCE [LARGE SCALE GENOMIC DNA]</scope>
</reference>
<feature type="compositionally biased region" description="Pro residues" evidence="1">
    <location>
        <begin position="20"/>
        <end position="37"/>
    </location>
</feature>
<sequence>MPSKKKGKGRKPPAASKKAPSPPNSPPLSPPPAPTPTNTPSTLSDMDSRKRKLERRMSADTISSFILNRPSADEASRTTQVSQVISPSITQNRKKVERRLSEHKISDHLKTRPSAKELHSAGIFHYHPDQSAIVQNASRKLERKLTKNTISGFVERSALRRQSSVDQEVDATAAKMATTDSVTLSRRMCSDAVAGMLQRKQSIGSETEAKRAKVAPSLQSTHRVLERKMSSDNVKSLLENRPSVAQLQQ</sequence>
<organism evidence="2 3">
    <name type="scientific">Tetraparma gracilis</name>
    <dbReference type="NCBI Taxonomy" id="2962635"/>
    <lineage>
        <taxon>Eukaryota</taxon>
        <taxon>Sar</taxon>
        <taxon>Stramenopiles</taxon>
        <taxon>Ochrophyta</taxon>
        <taxon>Bolidophyceae</taxon>
        <taxon>Parmales</taxon>
        <taxon>Triparmaceae</taxon>
        <taxon>Tetraparma</taxon>
    </lineage>
</organism>
<dbReference type="EMBL" id="BRYB01000655">
    <property type="protein sequence ID" value="GMI34740.1"/>
    <property type="molecule type" value="Genomic_DNA"/>
</dbReference>
<protein>
    <submittedName>
        <fullName evidence="2">Uncharacterized protein</fullName>
    </submittedName>
</protein>
<feature type="compositionally biased region" description="Polar residues" evidence="1">
    <location>
        <begin position="77"/>
        <end position="91"/>
    </location>
</feature>
<evidence type="ECO:0000313" key="3">
    <source>
        <dbReference type="Proteomes" id="UP001165060"/>
    </source>
</evidence>